<dbReference type="GO" id="GO:0005576">
    <property type="term" value="C:extracellular region"/>
    <property type="evidence" value="ECO:0007669"/>
    <property type="project" value="UniProtKB-SubCell"/>
</dbReference>
<proteinExistence type="inferred from homology"/>
<evidence type="ECO:0000256" key="6">
    <source>
        <dbReference type="RuleBase" id="RU367044"/>
    </source>
</evidence>
<keyword evidence="3 6" id="KW-0713">Self-incompatibility</keyword>
<evidence type="ECO:0000256" key="2">
    <source>
        <dbReference type="ARBA" id="ARBA00005581"/>
    </source>
</evidence>
<dbReference type="PANTHER" id="PTHR31232:SF155">
    <property type="entry name" value="PLANT SELF-INCOMPATIBILITY PROTEIN S1 FAMILY"/>
    <property type="match status" value="1"/>
</dbReference>
<gene>
    <name evidence="7" type="ORF">HS088_TW16G00099</name>
</gene>
<evidence type="ECO:0000313" key="7">
    <source>
        <dbReference type="EMBL" id="KAF5733659.1"/>
    </source>
</evidence>
<organism evidence="7 8">
    <name type="scientific">Tripterygium wilfordii</name>
    <name type="common">Thunder God vine</name>
    <dbReference type="NCBI Taxonomy" id="458696"/>
    <lineage>
        <taxon>Eukaryota</taxon>
        <taxon>Viridiplantae</taxon>
        <taxon>Streptophyta</taxon>
        <taxon>Embryophyta</taxon>
        <taxon>Tracheophyta</taxon>
        <taxon>Spermatophyta</taxon>
        <taxon>Magnoliopsida</taxon>
        <taxon>eudicotyledons</taxon>
        <taxon>Gunneridae</taxon>
        <taxon>Pentapetalae</taxon>
        <taxon>rosids</taxon>
        <taxon>fabids</taxon>
        <taxon>Celastrales</taxon>
        <taxon>Celastraceae</taxon>
        <taxon>Tripterygium</taxon>
    </lineage>
</organism>
<evidence type="ECO:0000256" key="3">
    <source>
        <dbReference type="ARBA" id="ARBA00022471"/>
    </source>
</evidence>
<sequence length="138" mass="16442">MNQPYFLLFIQLLLTVTLSLAQKNCVQIYNELGPGVKLTLHCQSADDDLGWHTISAGQIYGFSFGERIIGKTLFWCRFQWNGLCRYFDVYKSGRDRCLYCSDKCYCYWYIRPNGPYWHYKLPFGWNETRFDWNPDPCK</sequence>
<feature type="signal peptide" evidence="6">
    <location>
        <begin position="1"/>
        <end position="21"/>
    </location>
</feature>
<dbReference type="InterPro" id="IPR010264">
    <property type="entry name" value="Self-incomp_S1"/>
</dbReference>
<dbReference type="InParanoid" id="A0A7J7CI00"/>
<comment type="subcellular location">
    <subcellularLocation>
        <location evidence="1 6">Secreted</location>
    </subcellularLocation>
</comment>
<keyword evidence="8" id="KW-1185">Reference proteome</keyword>
<comment type="similarity">
    <text evidence="2 6">Belongs to the plant self-incompatibility (S1) protein family.</text>
</comment>
<keyword evidence="4 6" id="KW-0964">Secreted</keyword>
<accession>A0A7J7CI00</accession>
<evidence type="ECO:0000256" key="4">
    <source>
        <dbReference type="ARBA" id="ARBA00022525"/>
    </source>
</evidence>
<reference evidence="7 8" key="1">
    <citation type="journal article" date="2020" name="Nat. Commun.">
        <title>Genome of Tripterygium wilfordii and identification of cytochrome P450 involved in triptolide biosynthesis.</title>
        <authorList>
            <person name="Tu L."/>
            <person name="Su P."/>
            <person name="Zhang Z."/>
            <person name="Gao L."/>
            <person name="Wang J."/>
            <person name="Hu T."/>
            <person name="Zhou J."/>
            <person name="Zhang Y."/>
            <person name="Zhao Y."/>
            <person name="Liu Y."/>
            <person name="Song Y."/>
            <person name="Tong Y."/>
            <person name="Lu Y."/>
            <person name="Yang J."/>
            <person name="Xu C."/>
            <person name="Jia M."/>
            <person name="Peters R.J."/>
            <person name="Huang L."/>
            <person name="Gao W."/>
        </authorList>
    </citation>
    <scope>NUCLEOTIDE SEQUENCE [LARGE SCALE GENOMIC DNA]</scope>
    <source>
        <strain evidence="8">cv. XIE 37</strain>
        <tissue evidence="7">Leaf</tissue>
    </source>
</reference>
<dbReference type="Proteomes" id="UP000593562">
    <property type="component" value="Unassembled WGS sequence"/>
</dbReference>
<evidence type="ECO:0000256" key="5">
    <source>
        <dbReference type="ARBA" id="ARBA00022729"/>
    </source>
</evidence>
<dbReference type="AlphaFoldDB" id="A0A7J7CI00"/>
<dbReference type="GO" id="GO:0060320">
    <property type="term" value="P:rejection of self pollen"/>
    <property type="evidence" value="ECO:0007669"/>
    <property type="project" value="UniProtKB-KW"/>
</dbReference>
<dbReference type="Pfam" id="PF05938">
    <property type="entry name" value="Self-incomp_S1"/>
    <property type="match status" value="1"/>
</dbReference>
<evidence type="ECO:0000256" key="1">
    <source>
        <dbReference type="ARBA" id="ARBA00004613"/>
    </source>
</evidence>
<feature type="chain" id="PRO_5029934462" description="S-protein homolog" evidence="6">
    <location>
        <begin position="22"/>
        <end position="138"/>
    </location>
</feature>
<dbReference type="PANTHER" id="PTHR31232">
    <property type="match status" value="1"/>
</dbReference>
<comment type="caution">
    <text evidence="7">The sequence shown here is derived from an EMBL/GenBank/DDBJ whole genome shotgun (WGS) entry which is preliminary data.</text>
</comment>
<evidence type="ECO:0000313" key="8">
    <source>
        <dbReference type="Proteomes" id="UP000593562"/>
    </source>
</evidence>
<name>A0A7J7CI00_TRIWF</name>
<dbReference type="EMBL" id="JAAARO010000016">
    <property type="protein sequence ID" value="KAF5733659.1"/>
    <property type="molecule type" value="Genomic_DNA"/>
</dbReference>
<protein>
    <recommendedName>
        <fullName evidence="6">S-protein homolog</fullName>
    </recommendedName>
</protein>
<keyword evidence="5 6" id="KW-0732">Signal</keyword>